<keyword evidence="2" id="KW-0503">Monooxygenase</keyword>
<dbReference type="Proteomes" id="UP001519310">
    <property type="component" value="Unassembled WGS sequence"/>
</dbReference>
<evidence type="ECO:0000256" key="2">
    <source>
        <dbReference type="RuleBase" id="RU000461"/>
    </source>
</evidence>
<evidence type="ECO:0000313" key="5">
    <source>
        <dbReference type="Proteomes" id="UP001519310"/>
    </source>
</evidence>
<organism evidence="4 5">
    <name type="scientific">Streptomyces avidinii</name>
    <dbReference type="NCBI Taxonomy" id="1895"/>
    <lineage>
        <taxon>Bacteria</taxon>
        <taxon>Bacillati</taxon>
        <taxon>Actinomycetota</taxon>
        <taxon>Actinomycetes</taxon>
        <taxon>Kitasatosporales</taxon>
        <taxon>Streptomycetaceae</taxon>
        <taxon>Streptomyces</taxon>
    </lineage>
</organism>
<dbReference type="PANTHER" id="PTHR46696">
    <property type="entry name" value="P450, PUTATIVE (EUROFUNG)-RELATED"/>
    <property type="match status" value="1"/>
</dbReference>
<evidence type="ECO:0000256" key="1">
    <source>
        <dbReference type="ARBA" id="ARBA00010617"/>
    </source>
</evidence>
<keyword evidence="2" id="KW-0560">Oxidoreductase</keyword>
<dbReference type="PROSITE" id="PS00086">
    <property type="entry name" value="CYTOCHROME_P450"/>
    <property type="match status" value="1"/>
</dbReference>
<dbReference type="Pfam" id="PF00067">
    <property type="entry name" value="p450"/>
    <property type="match status" value="1"/>
</dbReference>
<feature type="coiled-coil region" evidence="3">
    <location>
        <begin position="78"/>
        <end position="105"/>
    </location>
</feature>
<dbReference type="InterPro" id="IPR002397">
    <property type="entry name" value="Cyt_P450_B"/>
</dbReference>
<dbReference type="RefSeq" id="WP_189973984.1">
    <property type="nucleotide sequence ID" value="NZ_BMVL01000022.1"/>
</dbReference>
<accession>A0ABS4L5G3</accession>
<dbReference type="EMBL" id="JAGGLQ010000005">
    <property type="protein sequence ID" value="MBP2037345.1"/>
    <property type="molecule type" value="Genomic_DNA"/>
</dbReference>
<dbReference type="InterPro" id="IPR017972">
    <property type="entry name" value="Cyt_P450_CS"/>
</dbReference>
<dbReference type="InterPro" id="IPR001128">
    <property type="entry name" value="Cyt_P450"/>
</dbReference>
<sequence length="402" mass="43717">MNTSQNLAVPAPRTGCPIDPPAVYREATKDASIIRVDLPFGDECWMVTGYEEVRAVLTDTRFSADATRPGFPITNEEVKALVAVNRSTEREAEDYLEEQEHSRRRRMLTAEFKASEIDALRPEMQRIVDQALDGMIADGGPLDLVSRFGAPVASGVICLMLGVPVEDQEFFQQRSHVLLDAAAGPEAMMMAQKDLMEYLVKLTLAKQQNPDGGVISHLVERGELKVEEIAGTGLLLLLAGNETTAGMISLSVIALRQHPEQITLLQQDPSLIKGAVDELLRYATLASNGLPRVALQDVEIGGQLIRAGEGVLCMLSTANRDEAVFPGGDDLDLTRGEARRHVTFGHGPHQCIGQLLARTELQIALGTLLSRLPGLRLAVPLEEVTFRDRAGAYAPAALPVTW</sequence>
<dbReference type="Gene3D" id="1.10.630.10">
    <property type="entry name" value="Cytochrome P450"/>
    <property type="match status" value="1"/>
</dbReference>
<keyword evidence="5" id="KW-1185">Reference proteome</keyword>
<evidence type="ECO:0000256" key="3">
    <source>
        <dbReference type="SAM" id="Coils"/>
    </source>
</evidence>
<dbReference type="PRINTS" id="PR00385">
    <property type="entry name" value="P450"/>
</dbReference>
<dbReference type="InterPro" id="IPR036396">
    <property type="entry name" value="Cyt_P450_sf"/>
</dbReference>
<dbReference type="PRINTS" id="PR00359">
    <property type="entry name" value="BP450"/>
</dbReference>
<gene>
    <name evidence="4" type="ORF">J2Z77_003146</name>
</gene>
<comment type="similarity">
    <text evidence="1 2">Belongs to the cytochrome P450 family.</text>
</comment>
<dbReference type="SUPFAM" id="SSF48264">
    <property type="entry name" value="Cytochrome P450"/>
    <property type="match status" value="1"/>
</dbReference>
<dbReference type="PANTHER" id="PTHR46696:SF1">
    <property type="entry name" value="CYTOCHROME P450 YJIB-RELATED"/>
    <property type="match status" value="1"/>
</dbReference>
<name>A0ABS4L5G3_STRAV</name>
<reference evidence="4 5" key="1">
    <citation type="submission" date="2021-03" db="EMBL/GenBank/DDBJ databases">
        <title>Genomic Encyclopedia of Type Strains, Phase IV (KMG-IV): sequencing the most valuable type-strain genomes for metagenomic binning, comparative biology and taxonomic classification.</title>
        <authorList>
            <person name="Goeker M."/>
        </authorList>
    </citation>
    <scope>NUCLEOTIDE SEQUENCE [LARGE SCALE GENOMIC DNA]</scope>
    <source>
        <strain evidence="4 5">DSM 40526</strain>
    </source>
</reference>
<keyword evidence="2" id="KW-0349">Heme</keyword>
<comment type="caution">
    <text evidence="4">The sequence shown here is derived from an EMBL/GenBank/DDBJ whole genome shotgun (WGS) entry which is preliminary data.</text>
</comment>
<evidence type="ECO:0000313" key="4">
    <source>
        <dbReference type="EMBL" id="MBP2037345.1"/>
    </source>
</evidence>
<keyword evidence="3" id="KW-0175">Coiled coil</keyword>
<protein>
    <submittedName>
        <fullName evidence="4">Cytochrome P450</fullName>
    </submittedName>
</protein>
<keyword evidence="2" id="KW-0408">Iron</keyword>
<proteinExistence type="inferred from homology"/>
<keyword evidence="2" id="KW-0479">Metal-binding</keyword>
<dbReference type="CDD" id="cd11030">
    <property type="entry name" value="CYP105-like"/>
    <property type="match status" value="1"/>
</dbReference>